<dbReference type="AlphaFoldDB" id="A0A382XJZ7"/>
<protein>
    <submittedName>
        <fullName evidence="2">Uncharacterized protein</fullName>
    </submittedName>
</protein>
<sequence>MFLMVKSMLERLRFLGFGSTIPPKYWLTRFVFLRFLGGMYFVAFLILVNQGLPLIGENGLLP</sequence>
<keyword evidence="1" id="KW-0812">Transmembrane</keyword>
<keyword evidence="1" id="KW-1133">Transmembrane helix</keyword>
<feature type="transmembrane region" description="Helical" evidence="1">
    <location>
        <begin position="31"/>
        <end position="52"/>
    </location>
</feature>
<name>A0A382XJZ7_9ZZZZ</name>
<reference evidence="2" key="1">
    <citation type="submission" date="2018-05" db="EMBL/GenBank/DDBJ databases">
        <authorList>
            <person name="Lanie J.A."/>
            <person name="Ng W.-L."/>
            <person name="Kazmierczak K.M."/>
            <person name="Andrzejewski T.M."/>
            <person name="Davidsen T.M."/>
            <person name="Wayne K.J."/>
            <person name="Tettelin H."/>
            <person name="Glass J.I."/>
            <person name="Rusch D."/>
            <person name="Podicherti R."/>
            <person name="Tsui H.-C.T."/>
            <person name="Winkler M.E."/>
        </authorList>
    </citation>
    <scope>NUCLEOTIDE SEQUENCE</scope>
</reference>
<keyword evidence="1" id="KW-0472">Membrane</keyword>
<accession>A0A382XJZ7</accession>
<evidence type="ECO:0000256" key="1">
    <source>
        <dbReference type="SAM" id="Phobius"/>
    </source>
</evidence>
<feature type="non-terminal residue" evidence="2">
    <location>
        <position position="62"/>
    </location>
</feature>
<dbReference type="EMBL" id="UINC01168310">
    <property type="protein sequence ID" value="SVD71283.1"/>
    <property type="molecule type" value="Genomic_DNA"/>
</dbReference>
<organism evidence="2">
    <name type="scientific">marine metagenome</name>
    <dbReference type="NCBI Taxonomy" id="408172"/>
    <lineage>
        <taxon>unclassified sequences</taxon>
        <taxon>metagenomes</taxon>
        <taxon>ecological metagenomes</taxon>
    </lineage>
</organism>
<gene>
    <name evidence="2" type="ORF">METZ01_LOCUS424137</name>
</gene>
<proteinExistence type="predicted"/>
<evidence type="ECO:0000313" key="2">
    <source>
        <dbReference type="EMBL" id="SVD71283.1"/>
    </source>
</evidence>